<dbReference type="KEGG" id="lak:106176466"/>
<dbReference type="GO" id="GO:0007271">
    <property type="term" value="P:synaptic transmission, cholinergic"/>
    <property type="evidence" value="ECO:0007669"/>
    <property type="project" value="TreeGrafter"/>
</dbReference>
<reference evidence="11" key="1">
    <citation type="submission" date="2025-08" db="UniProtKB">
        <authorList>
            <consortium name="RefSeq"/>
        </authorList>
    </citation>
    <scope>IDENTIFICATION</scope>
    <source>
        <tissue evidence="11">Gonads</tissue>
    </source>
</reference>
<keyword evidence="6 8" id="KW-0472">Membrane</keyword>
<dbReference type="GO" id="GO:0005789">
    <property type="term" value="C:endoplasmic reticulum membrane"/>
    <property type="evidence" value="ECO:0007669"/>
    <property type="project" value="UniProtKB-SubCell"/>
</dbReference>
<evidence type="ECO:0000313" key="11">
    <source>
        <dbReference type="RefSeq" id="XP_013414313.1"/>
    </source>
</evidence>
<feature type="compositionally biased region" description="Acidic residues" evidence="7">
    <location>
        <begin position="327"/>
        <end position="338"/>
    </location>
</feature>
<dbReference type="PANTHER" id="PTHR21723">
    <property type="entry name" value="RESISTANCE TO INHIBITORS OF CHOLINESTERASE PROTEIN 3 RIC3"/>
    <property type="match status" value="1"/>
</dbReference>
<dbReference type="PROSITE" id="PS51257">
    <property type="entry name" value="PROKAR_LIPOPROTEIN"/>
    <property type="match status" value="1"/>
</dbReference>
<dbReference type="InterPro" id="IPR032763">
    <property type="entry name" value="RIC3_N"/>
</dbReference>
<evidence type="ECO:0000256" key="3">
    <source>
        <dbReference type="ARBA" id="ARBA00022692"/>
    </source>
</evidence>
<feature type="region of interest" description="Disordered" evidence="7">
    <location>
        <begin position="263"/>
        <end position="372"/>
    </location>
</feature>
<evidence type="ECO:0000256" key="4">
    <source>
        <dbReference type="ARBA" id="ARBA00022824"/>
    </source>
</evidence>
<feature type="transmembrane region" description="Helical" evidence="8">
    <location>
        <begin position="6"/>
        <end position="24"/>
    </location>
</feature>
<dbReference type="GO" id="GO:0043005">
    <property type="term" value="C:neuron projection"/>
    <property type="evidence" value="ECO:0007669"/>
    <property type="project" value="TreeGrafter"/>
</dbReference>
<accession>A0A1S3JVC2</accession>
<organism evidence="10 11">
    <name type="scientific">Lingula anatina</name>
    <name type="common">Brachiopod</name>
    <name type="synonym">Lingula unguis</name>
    <dbReference type="NCBI Taxonomy" id="7574"/>
    <lineage>
        <taxon>Eukaryota</taxon>
        <taxon>Metazoa</taxon>
        <taxon>Spiralia</taxon>
        <taxon>Lophotrochozoa</taxon>
        <taxon>Brachiopoda</taxon>
        <taxon>Linguliformea</taxon>
        <taxon>Lingulata</taxon>
        <taxon>Lingulida</taxon>
        <taxon>Linguloidea</taxon>
        <taxon>Lingulidae</taxon>
        <taxon>Lingula</taxon>
    </lineage>
</organism>
<feature type="region of interest" description="Disordered" evidence="7">
    <location>
        <begin position="223"/>
        <end position="244"/>
    </location>
</feature>
<dbReference type="GeneID" id="106176466"/>
<comment type="subcellular location">
    <subcellularLocation>
        <location evidence="1">Endoplasmic reticulum membrane</location>
    </subcellularLocation>
</comment>
<evidence type="ECO:0000256" key="1">
    <source>
        <dbReference type="ARBA" id="ARBA00004586"/>
    </source>
</evidence>
<dbReference type="PANTHER" id="PTHR21723:SF3">
    <property type="entry name" value="PROTEIN RIC-3"/>
    <property type="match status" value="1"/>
</dbReference>
<sequence length="372" mass="41992">MDAKSIAVICIVVGCLVVVYPKIFHPMIKRALGFGEKTNADKLDKNGMPHAPKMRPGPMSDRHMMGGTPHPGMRAAAEMRKQAMETQGSGRGGMVTMMLPVYTIGIVIYLIYTLCKIFNKDDSKSGGRKNNVWYTDKLKSFTEEDSDEVGDEDYAEYIRKKKRQRELDIMLNKADERKISDYEMLQLQEKLLETEAQMQRIVDAMKQVQGKMTTVGSETVAQMSQGAGDSGSTEHLSKNQETDVCEPMADKLEQKEENALDQISAQGASFDREEEDELSFADMSHDRTNFSEELGIEDSLTESDSESEDTEAEQDNNETYRKHQQSDENEENEVEEILLPENKSDDARCDGESDGLHHLRKRQARDLHAAED</sequence>
<feature type="domain" description="Resistance to inhibitors of cholinesterase protein 3 N-terminal" evidence="9">
    <location>
        <begin position="12"/>
        <end position="202"/>
    </location>
</feature>
<dbReference type="OrthoDB" id="10070774at2759"/>
<dbReference type="GO" id="GO:0034394">
    <property type="term" value="P:protein localization to cell surface"/>
    <property type="evidence" value="ECO:0007669"/>
    <property type="project" value="TreeGrafter"/>
</dbReference>
<dbReference type="GO" id="GO:0045202">
    <property type="term" value="C:synapse"/>
    <property type="evidence" value="ECO:0007669"/>
    <property type="project" value="GOC"/>
</dbReference>
<proteinExistence type="inferred from homology"/>
<name>A0A1S3JVC2_LINAN</name>
<evidence type="ECO:0000259" key="9">
    <source>
        <dbReference type="Pfam" id="PF15361"/>
    </source>
</evidence>
<evidence type="ECO:0000256" key="2">
    <source>
        <dbReference type="ARBA" id="ARBA00008538"/>
    </source>
</evidence>
<dbReference type="GO" id="GO:0043025">
    <property type="term" value="C:neuronal cell body"/>
    <property type="evidence" value="ECO:0007669"/>
    <property type="project" value="TreeGrafter"/>
</dbReference>
<dbReference type="OMA" id="IIMCFAM"/>
<evidence type="ECO:0000256" key="7">
    <source>
        <dbReference type="SAM" id="MobiDB-lite"/>
    </source>
</evidence>
<keyword evidence="4" id="KW-0256">Endoplasmic reticulum</keyword>
<keyword evidence="5 8" id="KW-1133">Transmembrane helix</keyword>
<dbReference type="InterPro" id="IPR026160">
    <property type="entry name" value="Ric3"/>
</dbReference>
<feature type="compositionally biased region" description="Polar residues" evidence="7">
    <location>
        <begin position="223"/>
        <end position="234"/>
    </location>
</feature>
<dbReference type="RefSeq" id="XP_013414313.1">
    <property type="nucleotide sequence ID" value="XM_013558859.2"/>
</dbReference>
<dbReference type="InParanoid" id="A0A1S3JVC2"/>
<evidence type="ECO:0000256" key="6">
    <source>
        <dbReference type="ARBA" id="ARBA00023136"/>
    </source>
</evidence>
<feature type="compositionally biased region" description="Basic and acidic residues" evidence="7">
    <location>
        <begin position="342"/>
        <end position="357"/>
    </location>
</feature>
<keyword evidence="3 8" id="KW-0812">Transmembrane</keyword>
<comment type="similarity">
    <text evidence="2">Belongs to the ric-3 family.</text>
</comment>
<dbReference type="Proteomes" id="UP000085678">
    <property type="component" value="Unplaced"/>
</dbReference>
<gene>
    <name evidence="11" type="primary">LOC106176466</name>
</gene>
<protein>
    <submittedName>
        <fullName evidence="11">Resistance to inhibitors of cholinesterase protein 3-like</fullName>
    </submittedName>
</protein>
<dbReference type="Pfam" id="PF15361">
    <property type="entry name" value="RIC3"/>
    <property type="match status" value="1"/>
</dbReference>
<feature type="transmembrane region" description="Helical" evidence="8">
    <location>
        <begin position="94"/>
        <end position="112"/>
    </location>
</feature>
<evidence type="ECO:0000313" key="10">
    <source>
        <dbReference type="Proteomes" id="UP000085678"/>
    </source>
</evidence>
<dbReference type="AlphaFoldDB" id="A0A1S3JVC2"/>
<keyword evidence="10" id="KW-1185">Reference proteome</keyword>
<evidence type="ECO:0000256" key="8">
    <source>
        <dbReference type="SAM" id="Phobius"/>
    </source>
</evidence>
<feature type="compositionally biased region" description="Acidic residues" evidence="7">
    <location>
        <begin position="294"/>
        <end position="316"/>
    </location>
</feature>
<evidence type="ECO:0000256" key="5">
    <source>
        <dbReference type="ARBA" id="ARBA00022989"/>
    </source>
</evidence>